<keyword evidence="7" id="KW-1185">Reference proteome</keyword>
<gene>
    <name evidence="5" type="ORF">ACHIPV_14090</name>
    <name evidence="4" type="ORF">ACHIRB_19945</name>
</gene>
<proteinExistence type="predicted"/>
<feature type="region of interest" description="Disordered" evidence="2">
    <location>
        <begin position="1"/>
        <end position="20"/>
    </location>
</feature>
<sequence>MSDRQVVNGATQGENDINTEVPVDPRHALAEWANEHDEWIRLIVREVLATRRSVGADAIDDAYRLFRQEKALDKRELPEQPKIEIESSDEEAELPLTITKLDGVTGVNALIPGSVIEPHEGLTILFGENGTGKTGYSRIFKALADSRTADVVLRDIGADSEEPQHAAIAFKLGDKERQFIWSGESGVAPFTRMSIFDTPSVNFHVDDDLEYVYVPTVLALFNHAVAGIKAVQAQIDTAIKELSGGATTLLGRFPRTSKVYPLIETLGATTDLNELDRLSDKDPKVDERIEVLRRAVAALDANTTGTLLKLRQREHAVMTQAVKVVKTLGAFDAPGYNARLAMREELNKDYVAFRTELFKAAALPAEPEGTWESFVASGEQYKQHLVDLSVHDDDKCLYCRQPLGDRARDLVSKYGEYLADKISGAITECNTAIQELTSGVRTLDDSDIVSLLKEYKERSDQPGFYPSLVTLREAVVATQQTVTDQSVLAADALENIAELEVSLGEIAATIGTEVGELQRQDANRAEALASNRKDLTELTAAAELARSWAQIEAQVGNAKEADKLKILSKALPVLIRAVTDLSKTASDQLINQNFDKLFAEECDALRAPSLKLEFVGRQGKAHRRKVMKGKYKPSKILSEGEQKVLAIADFLAEARLAGITAPVIFDDPVSSLDHRRINEVAQRVALLADDNQVIVFTHDIFFATTLLSLFETSKRCVYLQITDEDGKGQVTRASGPRWDSLSNLRGNINKTIEAAKSVEGEARSALVREGYDWIRSWCEVFTETELLQEVSLRYQPNVRMTALAKIKITSLPDAIAVVTRVFEEACRYIAGHSQPLASLGVAPNLPGLQAHWQELQDCRRAYLAA</sequence>
<dbReference type="Gene3D" id="3.40.50.300">
    <property type="entry name" value="P-loop containing nucleotide triphosphate hydrolases"/>
    <property type="match status" value="1"/>
</dbReference>
<dbReference type="CDD" id="cd00267">
    <property type="entry name" value="ABC_ATPase"/>
    <property type="match status" value="1"/>
</dbReference>
<dbReference type="Proteomes" id="UP001609219">
    <property type="component" value="Unassembled WGS sequence"/>
</dbReference>
<reference evidence="6 7" key="1">
    <citation type="submission" date="2024-10" db="EMBL/GenBank/DDBJ databases">
        <authorList>
            <person name="Riesco R."/>
        </authorList>
    </citation>
    <scope>NUCLEOTIDE SEQUENCE [LARGE SCALE GENOMIC DNA]</scope>
    <source>
        <strain evidence="5 6">NCIMB 15448</strain>
        <strain evidence="4 7">NCIMB 15450</strain>
    </source>
</reference>
<dbReference type="EMBL" id="JBIMSN010000090">
    <property type="protein sequence ID" value="MFH5230818.1"/>
    <property type="molecule type" value="Genomic_DNA"/>
</dbReference>
<keyword evidence="1" id="KW-0227">DNA damage</keyword>
<evidence type="ECO:0000313" key="5">
    <source>
        <dbReference type="EMBL" id="MFH5243005.1"/>
    </source>
</evidence>
<feature type="domain" description="Protein CR006 P-loop" evidence="3">
    <location>
        <begin position="392"/>
        <end position="711"/>
    </location>
</feature>
<evidence type="ECO:0000313" key="6">
    <source>
        <dbReference type="Proteomes" id="UP001609176"/>
    </source>
</evidence>
<comment type="caution">
    <text evidence="5">The sequence shown here is derived from an EMBL/GenBank/DDBJ whole genome shotgun (WGS) entry which is preliminary data.</text>
</comment>
<name>A0ABW7KKK3_9NOCA</name>
<dbReference type="SUPFAM" id="SSF52540">
    <property type="entry name" value="P-loop containing nucleoside triphosphate hydrolases"/>
    <property type="match status" value="1"/>
</dbReference>
<evidence type="ECO:0000313" key="4">
    <source>
        <dbReference type="EMBL" id="MFH5230818.1"/>
    </source>
</evidence>
<dbReference type="PANTHER" id="PTHR32182:SF22">
    <property type="entry name" value="ATP-DEPENDENT ENDONUCLEASE, OLD FAMILY-RELATED"/>
    <property type="match status" value="1"/>
</dbReference>
<evidence type="ECO:0000256" key="1">
    <source>
        <dbReference type="ARBA" id="ARBA00023236"/>
    </source>
</evidence>
<dbReference type="Pfam" id="PF13166">
    <property type="entry name" value="AAA_13"/>
    <property type="match status" value="1"/>
</dbReference>
<evidence type="ECO:0000259" key="3">
    <source>
        <dbReference type="Pfam" id="PF13166"/>
    </source>
</evidence>
<dbReference type="PANTHER" id="PTHR32182">
    <property type="entry name" value="DNA REPLICATION AND REPAIR PROTEIN RECF"/>
    <property type="match status" value="1"/>
</dbReference>
<evidence type="ECO:0000256" key="2">
    <source>
        <dbReference type="SAM" id="MobiDB-lite"/>
    </source>
</evidence>
<dbReference type="RefSeq" id="WP_395124751.1">
    <property type="nucleotide sequence ID" value="NZ_JBIMSN010000090.1"/>
</dbReference>
<keyword evidence="1" id="KW-0742">SOS response</keyword>
<evidence type="ECO:0000313" key="7">
    <source>
        <dbReference type="Proteomes" id="UP001609219"/>
    </source>
</evidence>
<protein>
    <submittedName>
        <fullName evidence="5">AAA family ATPase</fullName>
    </submittedName>
</protein>
<dbReference type="InterPro" id="IPR026866">
    <property type="entry name" value="CR006_AAA"/>
</dbReference>
<feature type="compositionally biased region" description="Polar residues" evidence="2">
    <location>
        <begin position="8"/>
        <end position="18"/>
    </location>
</feature>
<dbReference type="Proteomes" id="UP001609176">
    <property type="component" value="Unassembled WGS sequence"/>
</dbReference>
<organism evidence="5 6">
    <name type="scientific">Antrihabitans spumae</name>
    <dbReference type="NCBI Taxonomy" id="3373370"/>
    <lineage>
        <taxon>Bacteria</taxon>
        <taxon>Bacillati</taxon>
        <taxon>Actinomycetota</taxon>
        <taxon>Actinomycetes</taxon>
        <taxon>Mycobacteriales</taxon>
        <taxon>Nocardiaceae</taxon>
        <taxon>Antrihabitans</taxon>
    </lineage>
</organism>
<dbReference type="InterPro" id="IPR027417">
    <property type="entry name" value="P-loop_NTPase"/>
</dbReference>
<accession>A0ABW7KKK3</accession>
<dbReference type="EMBL" id="JBIMSP010000020">
    <property type="protein sequence ID" value="MFH5243005.1"/>
    <property type="molecule type" value="Genomic_DNA"/>
</dbReference>